<evidence type="ECO:0000313" key="2">
    <source>
        <dbReference type="Proteomes" id="UP000516028"/>
    </source>
</evidence>
<sequence>MFQNAAVATPALSPRRGLVPLHPLGRSPLVLLFFSPDEPCLACEPKFAIEHIREFEFQGSFRRQLFGARRVQNQVEVFTERFGEFDGDHMLWAAI</sequence>
<reference evidence="1 2" key="1">
    <citation type="submission" date="2020-08" db="EMBL/GenBank/DDBJ databases">
        <title>Genome sequence of Diaphorobacter aerolatus KACC 16536T.</title>
        <authorList>
            <person name="Hyun D.-W."/>
            <person name="Bae J.-W."/>
        </authorList>
    </citation>
    <scope>NUCLEOTIDE SEQUENCE [LARGE SCALE GENOMIC DNA]</scope>
    <source>
        <strain evidence="1 2">KACC 16536</strain>
    </source>
</reference>
<proteinExistence type="predicted"/>
<gene>
    <name evidence="1" type="ORF">H9K75_16995</name>
</gene>
<dbReference type="EMBL" id="CP060783">
    <property type="protein sequence ID" value="QNP47829.1"/>
    <property type="molecule type" value="Genomic_DNA"/>
</dbReference>
<organism evidence="1 2">
    <name type="scientific">Diaphorobacter aerolatus</name>
    <dbReference type="NCBI Taxonomy" id="1288495"/>
    <lineage>
        <taxon>Bacteria</taxon>
        <taxon>Pseudomonadati</taxon>
        <taxon>Pseudomonadota</taxon>
        <taxon>Betaproteobacteria</taxon>
        <taxon>Burkholderiales</taxon>
        <taxon>Comamonadaceae</taxon>
        <taxon>Diaphorobacter</taxon>
    </lineage>
</organism>
<dbReference type="KEGG" id="daer:H9K75_16995"/>
<protein>
    <submittedName>
        <fullName evidence="1">Uncharacterized protein</fullName>
    </submittedName>
</protein>
<evidence type="ECO:0000313" key="1">
    <source>
        <dbReference type="EMBL" id="QNP47829.1"/>
    </source>
</evidence>
<dbReference type="RefSeq" id="WP_187723509.1">
    <property type="nucleotide sequence ID" value="NZ_CP060783.1"/>
</dbReference>
<dbReference type="AlphaFoldDB" id="A0A7H0GHR3"/>
<name>A0A7H0GHR3_9BURK</name>
<dbReference type="Proteomes" id="UP000516028">
    <property type="component" value="Chromosome"/>
</dbReference>
<accession>A0A7H0GHR3</accession>
<keyword evidence="2" id="KW-1185">Reference proteome</keyword>